<dbReference type="SUPFAM" id="SSF56601">
    <property type="entry name" value="beta-lactamase/transpeptidase-like"/>
    <property type="match status" value="1"/>
</dbReference>
<proteinExistence type="inferred from homology"/>
<dbReference type="Gene3D" id="3.40.710.10">
    <property type="entry name" value="DD-peptidase/beta-lactamase superfamily"/>
    <property type="match status" value="1"/>
</dbReference>
<dbReference type="EMBL" id="CP089275">
    <property type="protein sequence ID" value="USP75713.1"/>
    <property type="molecule type" value="Genomic_DNA"/>
</dbReference>
<keyword evidence="5" id="KW-1185">Reference proteome</keyword>
<dbReference type="OrthoDB" id="428260at2759"/>
<dbReference type="VEuPathDB" id="FungiDB:yc1106_02987"/>
<dbReference type="PANTHER" id="PTHR43283:SF17">
    <property type="entry name" value="(LOVD), PUTATIVE (AFU_ORTHOLOGUE AFUA_5G00920)-RELATED"/>
    <property type="match status" value="1"/>
</dbReference>
<dbReference type="Proteomes" id="UP001056012">
    <property type="component" value="Chromosome 2"/>
</dbReference>
<evidence type="ECO:0000313" key="5">
    <source>
        <dbReference type="Proteomes" id="UP001056012"/>
    </source>
</evidence>
<dbReference type="InterPro" id="IPR050789">
    <property type="entry name" value="Diverse_Enzym_Activities"/>
</dbReference>
<gene>
    <name evidence="4" type="ORF">yc1106_02987</name>
</gene>
<dbReference type="InterPro" id="IPR001466">
    <property type="entry name" value="Beta-lactam-related"/>
</dbReference>
<organism evidence="4 5">
    <name type="scientific">Curvularia clavata</name>
    <dbReference type="NCBI Taxonomy" id="95742"/>
    <lineage>
        <taxon>Eukaryota</taxon>
        <taxon>Fungi</taxon>
        <taxon>Dikarya</taxon>
        <taxon>Ascomycota</taxon>
        <taxon>Pezizomycotina</taxon>
        <taxon>Dothideomycetes</taxon>
        <taxon>Pleosporomycetidae</taxon>
        <taxon>Pleosporales</taxon>
        <taxon>Pleosporineae</taxon>
        <taxon>Pleosporaceae</taxon>
        <taxon>Curvularia</taxon>
    </lineage>
</organism>
<protein>
    <submittedName>
        <fullName evidence="4">Beta-lactamase/transpeptidase-like protein</fullName>
    </submittedName>
</protein>
<evidence type="ECO:0000259" key="3">
    <source>
        <dbReference type="Pfam" id="PF00144"/>
    </source>
</evidence>
<accession>A0A9Q9DPY9</accession>
<sequence length="406" mass="44709">MADFENAINDAIAAGDIPGCALIAINRDGTFRYSKTFGKTSMNPEKAKPMQLDTMMWVASCTKLMTSICAMQLVERGVLQLDEPVYKHIPELESFTVIKGFTDAGEPIEEKHKQPITLRRLLSHSSGLTYDAMHPKALAWLQHHKRLPNSSGKLLERFDCPLMFEPGEGWCYGSGIDFAGLLIERATNQTLEAYMKQNLWEPLGITDATFYLSKRPDLEARLADMSERDPESGRCKPSTSRPIYVDAQGNEMVDCLGGQGSFTCPQEYVKVLKAVLDCDVEREGNILKKATVDELFKPQLTEASKATLNAILADRSLSNALGGLPLEIEKDHGLGGVLQLSDGADGKQAGTMIWGGLPNLIWWIDRKTGLCGIYAGQVTPPGDAKCCVLQRKFEAGMYAKLAKEKL</sequence>
<evidence type="ECO:0000256" key="1">
    <source>
        <dbReference type="ARBA" id="ARBA00009009"/>
    </source>
</evidence>
<name>A0A9Q9DPY9_CURCL</name>
<dbReference type="PANTHER" id="PTHR43283">
    <property type="entry name" value="BETA-LACTAMASE-RELATED"/>
    <property type="match status" value="1"/>
</dbReference>
<comment type="similarity">
    <text evidence="1">Belongs to the class-A beta-lactamase family.</text>
</comment>
<evidence type="ECO:0000256" key="2">
    <source>
        <dbReference type="ARBA" id="ARBA00022801"/>
    </source>
</evidence>
<dbReference type="Pfam" id="PF00144">
    <property type="entry name" value="Beta-lactamase"/>
    <property type="match status" value="1"/>
</dbReference>
<feature type="domain" description="Beta-lactamase-related" evidence="3">
    <location>
        <begin position="5"/>
        <end position="381"/>
    </location>
</feature>
<keyword evidence="2" id="KW-0378">Hydrolase</keyword>
<dbReference type="GO" id="GO:0016787">
    <property type="term" value="F:hydrolase activity"/>
    <property type="evidence" value="ECO:0007669"/>
    <property type="project" value="UniProtKB-KW"/>
</dbReference>
<reference evidence="4" key="1">
    <citation type="submission" date="2021-12" db="EMBL/GenBank/DDBJ databases">
        <title>Curvularia clavata genome.</title>
        <authorList>
            <person name="Cao Y."/>
        </authorList>
    </citation>
    <scope>NUCLEOTIDE SEQUENCE</scope>
    <source>
        <strain evidence="4">Yc1106</strain>
    </source>
</reference>
<dbReference type="InterPro" id="IPR012338">
    <property type="entry name" value="Beta-lactam/transpept-like"/>
</dbReference>
<evidence type="ECO:0000313" key="4">
    <source>
        <dbReference type="EMBL" id="USP75713.1"/>
    </source>
</evidence>
<dbReference type="AlphaFoldDB" id="A0A9Q9DPY9"/>